<dbReference type="InterPro" id="IPR005617">
    <property type="entry name" value="Groucho/TLE_N"/>
</dbReference>
<protein>
    <submittedName>
        <fullName evidence="6">TLE_N domain-containing protein</fullName>
    </submittedName>
</protein>
<evidence type="ECO:0000256" key="2">
    <source>
        <dbReference type="SAM" id="Phobius"/>
    </source>
</evidence>
<evidence type="ECO:0000256" key="1">
    <source>
        <dbReference type="SAM" id="MobiDB-lite"/>
    </source>
</evidence>
<name>A0A183INH4_9BILA</name>
<reference evidence="6" key="1">
    <citation type="submission" date="2016-06" db="UniProtKB">
        <authorList>
            <consortium name="WormBaseParasite"/>
        </authorList>
    </citation>
    <scope>IDENTIFICATION</scope>
</reference>
<keyword evidence="5" id="KW-1185">Reference proteome</keyword>
<gene>
    <name evidence="4" type="ORF">SBAD_LOCUS5170</name>
</gene>
<evidence type="ECO:0000313" key="6">
    <source>
        <dbReference type="WBParaSite" id="SBAD_0000538001-mRNA-1"/>
    </source>
</evidence>
<feature type="domain" description="Groucho/TLE N-terminal Q-rich" evidence="3">
    <location>
        <begin position="160"/>
        <end position="191"/>
    </location>
</feature>
<dbReference type="Proteomes" id="UP000270296">
    <property type="component" value="Unassembled WGS sequence"/>
</dbReference>
<accession>A0A183INH4</accession>
<sequence>MVVATFAANVIAAAAAVVVVVVVAVTFAAAVSSVRAILAACRCRRRPTVVSSSCSPPSHPFLPWSCELLLGDRSTTSSVVIAYDSRTSPLPLPLPSPFDQFSPFVDCSLSSAASRLIDRWTLVDAAAAAAAAAVAAAAPPRSSPMYPNRHPGPPQPGQPFKFTVIESCDRVKEEFNFLQAQYHSTHLAADRRRFSKSKSTAACRSGADTMLCPLGMRTQVRLGLQFQIS</sequence>
<dbReference type="EMBL" id="UZAM01008799">
    <property type="protein sequence ID" value="VDP06463.1"/>
    <property type="molecule type" value="Genomic_DNA"/>
</dbReference>
<evidence type="ECO:0000259" key="3">
    <source>
        <dbReference type="Pfam" id="PF03920"/>
    </source>
</evidence>
<keyword evidence="2" id="KW-0472">Membrane</keyword>
<keyword evidence="2" id="KW-1133">Transmembrane helix</keyword>
<dbReference type="AlphaFoldDB" id="A0A183INH4"/>
<feature type="transmembrane region" description="Helical" evidence="2">
    <location>
        <begin position="6"/>
        <end position="38"/>
    </location>
</feature>
<keyword evidence="2" id="KW-0812">Transmembrane</keyword>
<feature type="region of interest" description="Disordered" evidence="1">
    <location>
        <begin position="139"/>
        <end position="158"/>
    </location>
</feature>
<dbReference type="WBParaSite" id="SBAD_0000538001-mRNA-1">
    <property type="protein sequence ID" value="SBAD_0000538001-mRNA-1"/>
    <property type="gene ID" value="SBAD_0000538001"/>
</dbReference>
<proteinExistence type="predicted"/>
<dbReference type="Pfam" id="PF03920">
    <property type="entry name" value="TLE_N"/>
    <property type="match status" value="1"/>
</dbReference>
<evidence type="ECO:0000313" key="5">
    <source>
        <dbReference type="Proteomes" id="UP000270296"/>
    </source>
</evidence>
<dbReference type="OrthoDB" id="8949191at2759"/>
<evidence type="ECO:0000313" key="4">
    <source>
        <dbReference type="EMBL" id="VDP06463.1"/>
    </source>
</evidence>
<reference evidence="4 5" key="2">
    <citation type="submission" date="2018-11" db="EMBL/GenBank/DDBJ databases">
        <authorList>
            <consortium name="Pathogen Informatics"/>
        </authorList>
    </citation>
    <scope>NUCLEOTIDE SEQUENCE [LARGE SCALE GENOMIC DNA]</scope>
</reference>
<organism evidence="6">
    <name type="scientific">Soboliphyme baturini</name>
    <dbReference type="NCBI Taxonomy" id="241478"/>
    <lineage>
        <taxon>Eukaryota</taxon>
        <taxon>Metazoa</taxon>
        <taxon>Ecdysozoa</taxon>
        <taxon>Nematoda</taxon>
        <taxon>Enoplea</taxon>
        <taxon>Dorylaimia</taxon>
        <taxon>Dioctophymatida</taxon>
        <taxon>Dioctophymatoidea</taxon>
        <taxon>Soboliphymatidae</taxon>
        <taxon>Soboliphyme</taxon>
    </lineage>
</organism>